<sequence length="132" mass="15253">MPYRLNRAAETVSRRFAAIYRRHSGLTRPEWRALATLGQYGCLTATDIGRHSAMHKTKVSRAVQALEDRRWLKRQTDSEDRRVEHLTLTALGQKNYRALAQLALDFERRLRETLGPELFDQLNAGLEAFEEA</sequence>
<organism evidence="2 3">
    <name type="scientific">Flavimaribacter sediminis</name>
    <dbReference type="NCBI Taxonomy" id="2865987"/>
    <lineage>
        <taxon>Bacteria</taxon>
        <taxon>Pseudomonadati</taxon>
        <taxon>Pseudomonadota</taxon>
        <taxon>Alphaproteobacteria</taxon>
        <taxon>Hyphomicrobiales</taxon>
        <taxon>Rhizobiaceae</taxon>
        <taxon>Flavimaribacter</taxon>
    </lineage>
</organism>
<keyword evidence="3" id="KW-1185">Reference proteome</keyword>
<dbReference type="PANTHER" id="PTHR33164:SF43">
    <property type="entry name" value="HTH-TYPE TRANSCRIPTIONAL REPRESSOR YETL"/>
    <property type="match status" value="1"/>
</dbReference>
<evidence type="ECO:0000313" key="3">
    <source>
        <dbReference type="Proteomes" id="UP001196509"/>
    </source>
</evidence>
<name>A0AAE2ZT99_9HYPH</name>
<dbReference type="InterPro" id="IPR036388">
    <property type="entry name" value="WH-like_DNA-bd_sf"/>
</dbReference>
<dbReference type="InterPro" id="IPR036390">
    <property type="entry name" value="WH_DNA-bd_sf"/>
</dbReference>
<dbReference type="GO" id="GO:0003700">
    <property type="term" value="F:DNA-binding transcription factor activity"/>
    <property type="evidence" value="ECO:0007669"/>
    <property type="project" value="InterPro"/>
</dbReference>
<evidence type="ECO:0000259" key="1">
    <source>
        <dbReference type="PROSITE" id="PS50995"/>
    </source>
</evidence>
<dbReference type="EMBL" id="JAICBX010000007">
    <property type="protein sequence ID" value="MBW8640632.1"/>
    <property type="molecule type" value="Genomic_DNA"/>
</dbReference>
<dbReference type="RefSeq" id="WP_220231410.1">
    <property type="nucleotide sequence ID" value="NZ_JAICBX010000007.1"/>
</dbReference>
<dbReference type="InterPro" id="IPR000835">
    <property type="entry name" value="HTH_MarR-typ"/>
</dbReference>
<dbReference type="PROSITE" id="PS50995">
    <property type="entry name" value="HTH_MARR_2"/>
    <property type="match status" value="1"/>
</dbReference>
<feature type="domain" description="HTH marR-type" evidence="1">
    <location>
        <begin position="1"/>
        <end position="131"/>
    </location>
</feature>
<accession>A0AAE2ZT99</accession>
<proteinExistence type="predicted"/>
<dbReference type="GO" id="GO:0006950">
    <property type="term" value="P:response to stress"/>
    <property type="evidence" value="ECO:0007669"/>
    <property type="project" value="TreeGrafter"/>
</dbReference>
<dbReference type="Pfam" id="PF01047">
    <property type="entry name" value="MarR"/>
    <property type="match status" value="1"/>
</dbReference>
<dbReference type="Proteomes" id="UP001196509">
    <property type="component" value="Unassembled WGS sequence"/>
</dbReference>
<dbReference type="Gene3D" id="1.10.10.10">
    <property type="entry name" value="Winged helix-like DNA-binding domain superfamily/Winged helix DNA-binding domain"/>
    <property type="match status" value="1"/>
</dbReference>
<dbReference type="AlphaFoldDB" id="A0AAE2ZT99"/>
<gene>
    <name evidence="2" type="ORF">K1W69_25795</name>
</gene>
<protein>
    <submittedName>
        <fullName evidence="2">MarR family winged helix-turn-helix transcriptional regulator</fullName>
    </submittedName>
</protein>
<evidence type="ECO:0000313" key="2">
    <source>
        <dbReference type="EMBL" id="MBW8640632.1"/>
    </source>
</evidence>
<dbReference type="SUPFAM" id="SSF46785">
    <property type="entry name" value="Winged helix' DNA-binding domain"/>
    <property type="match status" value="1"/>
</dbReference>
<comment type="caution">
    <text evidence="2">The sequence shown here is derived from an EMBL/GenBank/DDBJ whole genome shotgun (WGS) entry which is preliminary data.</text>
</comment>
<dbReference type="InterPro" id="IPR039422">
    <property type="entry name" value="MarR/SlyA-like"/>
</dbReference>
<dbReference type="PANTHER" id="PTHR33164">
    <property type="entry name" value="TRANSCRIPTIONAL REGULATOR, MARR FAMILY"/>
    <property type="match status" value="1"/>
</dbReference>
<dbReference type="SMART" id="SM00347">
    <property type="entry name" value="HTH_MARR"/>
    <property type="match status" value="1"/>
</dbReference>
<reference evidence="2" key="1">
    <citation type="submission" date="2021-08" db="EMBL/GenBank/DDBJ databases">
        <title>Hoeflea bacterium WL0058 sp. nov., isolated from the sediment.</title>
        <authorList>
            <person name="Wang L."/>
            <person name="Zhang D."/>
        </authorList>
    </citation>
    <scope>NUCLEOTIDE SEQUENCE</scope>
    <source>
        <strain evidence="2">WL0058</strain>
    </source>
</reference>